<evidence type="ECO:0000313" key="1">
    <source>
        <dbReference type="EMBL" id="CAL1536579.1"/>
    </source>
</evidence>
<dbReference type="EMBL" id="CAXITT010000233">
    <property type="protein sequence ID" value="CAL1536579.1"/>
    <property type="molecule type" value="Genomic_DNA"/>
</dbReference>
<feature type="non-terminal residue" evidence="1">
    <location>
        <position position="1"/>
    </location>
</feature>
<protein>
    <submittedName>
        <fullName evidence="1">Uncharacterized protein</fullName>
    </submittedName>
</protein>
<accession>A0AAV2HS84</accession>
<comment type="caution">
    <text evidence="1">The sequence shown here is derived from an EMBL/GenBank/DDBJ whole genome shotgun (WGS) entry which is preliminary data.</text>
</comment>
<gene>
    <name evidence="1" type="ORF">GSLYS_00010492001</name>
</gene>
<dbReference type="AlphaFoldDB" id="A0AAV2HS84"/>
<sequence length="161" mass="18510">LSSPEFSSSELKIIREECKLYKNIKISQGKKGLSLSKVRLVHELFECLKLNGGETQRFLLIPPTPADESFLDDVSVTMVSCRTLRIHPLPETSDEFQTRLDFILEKLKKSLTLNKLLVPVELKSEARTVHYLSQKHRLIVKVKNKNLAFIVRKPRGKELKI</sequence>
<evidence type="ECO:0000313" key="2">
    <source>
        <dbReference type="Proteomes" id="UP001497497"/>
    </source>
</evidence>
<dbReference type="Proteomes" id="UP001497497">
    <property type="component" value="Unassembled WGS sequence"/>
</dbReference>
<name>A0AAV2HS84_LYMST</name>
<keyword evidence="2" id="KW-1185">Reference proteome</keyword>
<proteinExistence type="predicted"/>
<organism evidence="1 2">
    <name type="scientific">Lymnaea stagnalis</name>
    <name type="common">Great pond snail</name>
    <name type="synonym">Helix stagnalis</name>
    <dbReference type="NCBI Taxonomy" id="6523"/>
    <lineage>
        <taxon>Eukaryota</taxon>
        <taxon>Metazoa</taxon>
        <taxon>Spiralia</taxon>
        <taxon>Lophotrochozoa</taxon>
        <taxon>Mollusca</taxon>
        <taxon>Gastropoda</taxon>
        <taxon>Heterobranchia</taxon>
        <taxon>Euthyneura</taxon>
        <taxon>Panpulmonata</taxon>
        <taxon>Hygrophila</taxon>
        <taxon>Lymnaeoidea</taxon>
        <taxon>Lymnaeidae</taxon>
        <taxon>Lymnaea</taxon>
    </lineage>
</organism>
<reference evidence="1 2" key="1">
    <citation type="submission" date="2024-04" db="EMBL/GenBank/DDBJ databases">
        <authorList>
            <consortium name="Genoscope - CEA"/>
            <person name="William W."/>
        </authorList>
    </citation>
    <scope>NUCLEOTIDE SEQUENCE [LARGE SCALE GENOMIC DNA]</scope>
</reference>